<protein>
    <submittedName>
        <fullName evidence="11">Calcium-dependent kinase</fullName>
    </submittedName>
</protein>
<comment type="caution">
    <text evidence="11">The sequence shown here is derived from an EMBL/GenBank/DDBJ whole genome shotgun (WGS) entry which is preliminary data.</text>
</comment>
<dbReference type="GO" id="GO:0004674">
    <property type="term" value="F:protein serine/threonine kinase activity"/>
    <property type="evidence" value="ECO:0007669"/>
    <property type="project" value="UniProtKB-KW"/>
</dbReference>
<dbReference type="PANTHER" id="PTHR24349">
    <property type="entry name" value="SERINE/THREONINE-PROTEIN KINASE"/>
    <property type="match status" value="1"/>
</dbReference>
<gene>
    <name evidence="11" type="ORF">C2E21_3509</name>
</gene>
<dbReference type="SUPFAM" id="SSF47473">
    <property type="entry name" value="EF-hand"/>
    <property type="match status" value="1"/>
</dbReference>
<dbReference type="InterPro" id="IPR018247">
    <property type="entry name" value="EF_Hand_1_Ca_BS"/>
</dbReference>
<dbReference type="AlphaFoldDB" id="A0A2P6TV90"/>
<dbReference type="Proteomes" id="UP000239899">
    <property type="component" value="Unassembled WGS sequence"/>
</dbReference>
<keyword evidence="4 11" id="KW-0418">Kinase</keyword>
<feature type="region of interest" description="Disordered" evidence="8">
    <location>
        <begin position="50"/>
        <end position="79"/>
    </location>
</feature>
<dbReference type="InterPro" id="IPR002048">
    <property type="entry name" value="EF_hand_dom"/>
</dbReference>
<evidence type="ECO:0000259" key="9">
    <source>
        <dbReference type="PROSITE" id="PS50011"/>
    </source>
</evidence>
<organism evidence="11 12">
    <name type="scientific">Chlorella sorokiniana</name>
    <name type="common">Freshwater green alga</name>
    <dbReference type="NCBI Taxonomy" id="3076"/>
    <lineage>
        <taxon>Eukaryota</taxon>
        <taxon>Viridiplantae</taxon>
        <taxon>Chlorophyta</taxon>
        <taxon>core chlorophytes</taxon>
        <taxon>Trebouxiophyceae</taxon>
        <taxon>Chlorellales</taxon>
        <taxon>Chlorellaceae</taxon>
        <taxon>Chlorella clade</taxon>
        <taxon>Chlorella</taxon>
    </lineage>
</organism>
<dbReference type="Gene3D" id="3.30.200.20">
    <property type="entry name" value="Phosphorylase Kinase, domain 1"/>
    <property type="match status" value="1"/>
</dbReference>
<proteinExistence type="predicted"/>
<dbReference type="PROSITE" id="PS00107">
    <property type="entry name" value="PROTEIN_KINASE_ATP"/>
    <property type="match status" value="1"/>
</dbReference>
<dbReference type="SUPFAM" id="SSF56112">
    <property type="entry name" value="Protein kinase-like (PK-like)"/>
    <property type="match status" value="1"/>
</dbReference>
<keyword evidence="3 7" id="KW-0547">Nucleotide-binding</keyword>
<feature type="domain" description="EF-hand" evidence="10">
    <location>
        <begin position="475"/>
        <end position="510"/>
    </location>
</feature>
<keyword evidence="5" id="KW-0106">Calcium</keyword>
<feature type="region of interest" description="Disordered" evidence="8">
    <location>
        <begin position="688"/>
        <end position="714"/>
    </location>
</feature>
<dbReference type="GO" id="GO:0005524">
    <property type="term" value="F:ATP binding"/>
    <property type="evidence" value="ECO:0007669"/>
    <property type="project" value="UniProtKB-UniRule"/>
</dbReference>
<dbReference type="InterPro" id="IPR050205">
    <property type="entry name" value="CDPK_Ser/Thr_kinases"/>
</dbReference>
<evidence type="ECO:0000256" key="6">
    <source>
        <dbReference type="ARBA" id="ARBA00022840"/>
    </source>
</evidence>
<dbReference type="SMART" id="SM00220">
    <property type="entry name" value="S_TKc"/>
    <property type="match status" value="1"/>
</dbReference>
<evidence type="ECO:0000259" key="10">
    <source>
        <dbReference type="PROSITE" id="PS50222"/>
    </source>
</evidence>
<dbReference type="PROSITE" id="PS50011">
    <property type="entry name" value="PROTEIN_KINASE_DOM"/>
    <property type="match status" value="1"/>
</dbReference>
<keyword evidence="1" id="KW-0723">Serine/threonine-protein kinase</keyword>
<name>A0A2P6TV90_CHLSO</name>
<feature type="domain" description="EF-hand" evidence="10">
    <location>
        <begin position="575"/>
        <end position="602"/>
    </location>
</feature>
<sequence length="958" mass="101939">MGTLAAHCSLLGPATARQQPCSTSGRGAAPAPVRRLLVPAAAHLATAQQARLGWRPAQQQQQRHEQQQQHGTAPRPRRPPALTVVCAAAAPGAPLHADYAAKAGDSAVLQRPLKSELLPEEIHNVFGYPRNLKERYSLGAVLGAGSFGVVRECTDRRTGRRFAVKSINKVPKNARATPRYLLKIQTEVDAMQQLGGSLDAVFLQDVFEDDVAVHLVMELCEGGSVLDGLKDGEYSERQVAHIMRAVVRFIAQCHAKGLIYRDIKPDNFLLVTKAAPRNPLQRFGEALGLGSPEHKDFDSPVKATDFGLSIRHRPEDPPLKSRSGTPAYMAPEVIQQSYDERCDIWSAGIMMYQLLTGKFPFWDNVRDCTLQQVWKSILTDKINWSAPALREVSAPARDLLKAMLERNPAKRIRAADALRHPWLQDAESTSSLPLRSSVVQRLQRFATYGHLKQLVLRIIADDMATHPTTQKETLELIENLTQLFEELDVNASGSVSMDELVTGLDKLGYDIRIEGGFRRLDKLGYDIRIEEMEHLMQRVDINHDGVIQLTEFVAGLVDWKQLQSDSQWGAWVQMAFDRLDSNCDGYLSLDELMDQLPANDGSSDAERMLEARRMLREADTNGDGRISKDEFMELLMGTSLPDTLNQYDPRIKLGWAQMDEALEEVQSVSLESSDAASLNHSVDMAGAMASQLERPKRQRSDSSGSSGSGGSGSPGYGDGAACPGGYVQCFIDPCYGGGGCPDGYVCKADYCGGCYAICWKRIQRGRKLMATAVATSTADARNGGTAVSNSNAQANGHGVAVANSNAQAAGPGAVALSNADAQAQGHGVAVADSTAIAQALHGGTAVAASSAQAFSDGGLAIAQAAATAFAAGDDSAAVALAQATAKAAAGGVAIANSVATALSFGGGFALAYSQALAQAFASNPGPLCAALATADATAIAAGHGSIATAAASALALCH</sequence>
<dbReference type="OrthoDB" id="40902at2759"/>
<dbReference type="GO" id="GO:0005509">
    <property type="term" value="F:calcium ion binding"/>
    <property type="evidence" value="ECO:0007669"/>
    <property type="project" value="InterPro"/>
</dbReference>
<keyword evidence="6 7" id="KW-0067">ATP-binding</keyword>
<dbReference type="STRING" id="3076.A0A2P6TV90"/>
<reference evidence="11 12" key="1">
    <citation type="journal article" date="2018" name="Plant J.">
        <title>Genome sequences of Chlorella sorokiniana UTEX 1602 and Micractinium conductrix SAG 241.80: implications to maltose excretion by a green alga.</title>
        <authorList>
            <person name="Arriola M.B."/>
            <person name="Velmurugan N."/>
            <person name="Zhang Y."/>
            <person name="Plunkett M.H."/>
            <person name="Hondzo H."/>
            <person name="Barney B.M."/>
        </authorList>
    </citation>
    <scope>NUCLEOTIDE SEQUENCE [LARGE SCALE GENOMIC DNA]</scope>
    <source>
        <strain evidence="12">UTEX 1602</strain>
    </source>
</reference>
<feature type="domain" description="EF-hand" evidence="10">
    <location>
        <begin position="606"/>
        <end position="641"/>
    </location>
</feature>
<feature type="binding site" evidence="7">
    <location>
        <position position="165"/>
    </location>
    <ligand>
        <name>ATP</name>
        <dbReference type="ChEBI" id="CHEBI:30616"/>
    </ligand>
</feature>
<dbReference type="InterPro" id="IPR008271">
    <property type="entry name" value="Ser/Thr_kinase_AS"/>
</dbReference>
<evidence type="ECO:0000256" key="5">
    <source>
        <dbReference type="ARBA" id="ARBA00022837"/>
    </source>
</evidence>
<evidence type="ECO:0000256" key="7">
    <source>
        <dbReference type="PROSITE-ProRule" id="PRU10141"/>
    </source>
</evidence>
<dbReference type="InterPro" id="IPR011009">
    <property type="entry name" value="Kinase-like_dom_sf"/>
</dbReference>
<evidence type="ECO:0000256" key="8">
    <source>
        <dbReference type="SAM" id="MobiDB-lite"/>
    </source>
</evidence>
<dbReference type="PROSITE" id="PS50222">
    <property type="entry name" value="EF_HAND_2"/>
    <property type="match status" value="4"/>
</dbReference>
<evidence type="ECO:0000256" key="3">
    <source>
        <dbReference type="ARBA" id="ARBA00022741"/>
    </source>
</evidence>
<dbReference type="SMART" id="SM00054">
    <property type="entry name" value="EFh"/>
    <property type="match status" value="4"/>
</dbReference>
<dbReference type="PROSITE" id="PS00018">
    <property type="entry name" value="EF_HAND_1"/>
    <property type="match status" value="4"/>
</dbReference>
<dbReference type="CDD" id="cd00051">
    <property type="entry name" value="EFh"/>
    <property type="match status" value="1"/>
</dbReference>
<evidence type="ECO:0000256" key="1">
    <source>
        <dbReference type="ARBA" id="ARBA00022527"/>
    </source>
</evidence>
<dbReference type="Pfam" id="PF00069">
    <property type="entry name" value="Pkinase"/>
    <property type="match status" value="1"/>
</dbReference>
<dbReference type="InterPro" id="IPR011992">
    <property type="entry name" value="EF-hand-dom_pair"/>
</dbReference>
<dbReference type="Gene3D" id="1.10.238.10">
    <property type="entry name" value="EF-hand"/>
    <property type="match status" value="1"/>
</dbReference>
<dbReference type="Gene3D" id="1.10.510.10">
    <property type="entry name" value="Transferase(Phosphotransferase) domain 1"/>
    <property type="match status" value="1"/>
</dbReference>
<dbReference type="InterPro" id="IPR017441">
    <property type="entry name" value="Protein_kinase_ATP_BS"/>
</dbReference>
<accession>A0A2P6TV90</accession>
<dbReference type="InterPro" id="IPR000719">
    <property type="entry name" value="Prot_kinase_dom"/>
</dbReference>
<evidence type="ECO:0000313" key="11">
    <source>
        <dbReference type="EMBL" id="PRW57981.1"/>
    </source>
</evidence>
<evidence type="ECO:0000256" key="4">
    <source>
        <dbReference type="ARBA" id="ARBA00022777"/>
    </source>
</evidence>
<dbReference type="PROSITE" id="PS00108">
    <property type="entry name" value="PROTEIN_KINASE_ST"/>
    <property type="match status" value="1"/>
</dbReference>
<keyword evidence="12" id="KW-1185">Reference proteome</keyword>
<feature type="domain" description="EF-hand" evidence="10">
    <location>
        <begin position="527"/>
        <end position="562"/>
    </location>
</feature>
<dbReference type="EMBL" id="LHPG02000006">
    <property type="protein sequence ID" value="PRW57981.1"/>
    <property type="molecule type" value="Genomic_DNA"/>
</dbReference>
<feature type="domain" description="Protein kinase" evidence="9">
    <location>
        <begin position="136"/>
        <end position="423"/>
    </location>
</feature>
<evidence type="ECO:0000313" key="12">
    <source>
        <dbReference type="Proteomes" id="UP000239899"/>
    </source>
</evidence>
<dbReference type="Pfam" id="PF13499">
    <property type="entry name" value="EF-hand_7"/>
    <property type="match status" value="2"/>
</dbReference>
<keyword evidence="2" id="KW-0808">Transferase</keyword>
<evidence type="ECO:0000256" key="2">
    <source>
        <dbReference type="ARBA" id="ARBA00022679"/>
    </source>
</evidence>